<evidence type="ECO:0000313" key="1">
    <source>
        <dbReference type="EMBL" id="QXQ16022.1"/>
    </source>
</evidence>
<dbReference type="EMBL" id="CP079105">
    <property type="protein sequence ID" value="QXQ16022.1"/>
    <property type="molecule type" value="Genomic_DNA"/>
</dbReference>
<accession>A0ABX8SGG2</accession>
<reference evidence="1" key="1">
    <citation type="submission" date="2021-07" db="EMBL/GenBank/DDBJ databases">
        <title>Candidatus Kaistella beijingensis sp. nov. isolated from a municipal wastewater treatment plant is involved in sludge foaming.</title>
        <authorList>
            <person name="Song Y."/>
            <person name="Liu S.-J."/>
        </authorList>
    </citation>
    <scope>NUCLEOTIDE SEQUENCE</scope>
    <source>
        <strain evidence="1">DSM 43998</strain>
    </source>
</reference>
<sequence>MIVTEWAKAPGFAADPQRSAAIRAQTATDRYTYLDAGMTPVRCAGCAATVLVRKHSPQHTSIQWTSDPTGSCAEFADAPGPGLGRSCGRLRASIEHAVLEGMLPVAD</sequence>
<evidence type="ECO:0008006" key="3">
    <source>
        <dbReference type="Google" id="ProtNLM"/>
    </source>
</evidence>
<evidence type="ECO:0000313" key="2">
    <source>
        <dbReference type="Proteomes" id="UP000887023"/>
    </source>
</evidence>
<dbReference type="Proteomes" id="UP000887023">
    <property type="component" value="Chromosome"/>
</dbReference>
<proteinExistence type="predicted"/>
<gene>
    <name evidence="1" type="ORF">KV203_17360</name>
</gene>
<organism evidence="1 2">
    <name type="scientific">Skermania pinensis</name>
    <dbReference type="NCBI Taxonomy" id="39122"/>
    <lineage>
        <taxon>Bacteria</taxon>
        <taxon>Bacillati</taxon>
        <taxon>Actinomycetota</taxon>
        <taxon>Actinomycetes</taxon>
        <taxon>Mycobacteriales</taxon>
        <taxon>Gordoniaceae</taxon>
        <taxon>Skermania</taxon>
    </lineage>
</organism>
<protein>
    <recommendedName>
        <fullName evidence="3">Ferredoxin</fullName>
    </recommendedName>
</protein>
<keyword evidence="2" id="KW-1185">Reference proteome</keyword>
<name>A0ABX8SGG2_9ACTN</name>